<evidence type="ECO:0000259" key="1">
    <source>
        <dbReference type="Pfam" id="PF13476"/>
    </source>
</evidence>
<comment type="caution">
    <text evidence="2">The sequence shown here is derived from an EMBL/GenBank/DDBJ whole genome shotgun (WGS) entry which is preliminary data.</text>
</comment>
<proteinExistence type="predicted"/>
<dbReference type="AlphaFoldDB" id="A0A7W5ZXJ4"/>
<dbReference type="InterPro" id="IPR038729">
    <property type="entry name" value="Rad50/SbcC_AAA"/>
</dbReference>
<dbReference type="EMBL" id="JACICY010000008">
    <property type="protein sequence ID" value="MBB3861820.1"/>
    <property type="molecule type" value="Genomic_DNA"/>
</dbReference>
<evidence type="ECO:0000313" key="2">
    <source>
        <dbReference type="EMBL" id="MBB3861820.1"/>
    </source>
</evidence>
<dbReference type="GO" id="GO:0016887">
    <property type="term" value="F:ATP hydrolysis activity"/>
    <property type="evidence" value="ECO:0007669"/>
    <property type="project" value="InterPro"/>
</dbReference>
<dbReference type="Proteomes" id="UP000562395">
    <property type="component" value="Unassembled WGS sequence"/>
</dbReference>
<accession>A0A7W5ZXJ4</accession>
<organism evidence="2 3">
    <name type="scientific">Novosphingobium hassiacum</name>
    <dbReference type="NCBI Taxonomy" id="173676"/>
    <lineage>
        <taxon>Bacteria</taxon>
        <taxon>Pseudomonadati</taxon>
        <taxon>Pseudomonadota</taxon>
        <taxon>Alphaproteobacteria</taxon>
        <taxon>Sphingomonadales</taxon>
        <taxon>Sphingomonadaceae</taxon>
        <taxon>Novosphingobium</taxon>
    </lineage>
</organism>
<name>A0A7W5ZXJ4_9SPHN</name>
<dbReference type="PANTHER" id="PTHR32114">
    <property type="entry name" value="ABC TRANSPORTER ABCH.3"/>
    <property type="match status" value="1"/>
</dbReference>
<dbReference type="Gene3D" id="3.40.50.300">
    <property type="entry name" value="P-loop containing nucleotide triphosphate hydrolases"/>
    <property type="match status" value="2"/>
</dbReference>
<evidence type="ECO:0000313" key="3">
    <source>
        <dbReference type="Proteomes" id="UP000562395"/>
    </source>
</evidence>
<dbReference type="SUPFAM" id="SSF52540">
    <property type="entry name" value="P-loop containing nucleoside triphosphate hydrolases"/>
    <property type="match status" value="1"/>
</dbReference>
<sequence>MTLSFKPECVNSIYANNGVGKTSIFEALQFAIHGGIPRLAALQDAEQGDSYIVNRFHPAKTATIDLKLSPDDGSADVTIRIVRDANGNRAVTSPSGHATPVDVLHALREDFVLVDYKTFAGFIDNSALLRGRSFSALIGLSQYSNLRQAIEGANNTATLRNDLGIKVLSANIGEHKASVAKTERKIIEAYTDLTGQTLDQIDDRATLESTVTQVLTDIGVLEAVMAGKTVKDFDHKAAVAALEEGSDSSNRLKLQKMQQDREAVRELTFSEEHVGQLDALEATAKERDYALAKIGHADLLSLLKSAATVIGTPAWPADDSCPICDLPQELPLKARLDEKIAAYDAVKELDAELAKLCLDCPAVALLSKLESAAALGVPAEEHVAAVLLKGAKAGSVKTAEIGQVKARLETLTKARDEKVTALESEIVKLEKSLPPSVAAAARAIENAKKFRDEFAGFDNATAKLAAAEASMAKIDRWLAFIGKADKIFAGAETKLSTERLKDIETAYKGLFPLIMRGAPDLKPHLARAAKSENIDLTLSDFHGEVNVNARAVLSESYRNAVAASIFLSAAVKHSRPPRFMVLDDITSSFDGGHQFNLMEVLVKELRYGARPDGVQFILLSHDSALEKFFDRLGNTKDWHHQKLQGMPPTGAVQSSAQGADRLKQRATALLNQGSVDLAGPLVRQYLEYKLGYIIARLQIPVPPDYATRPDNRTLSTYFDAISRAVDLYEKAGECVLDAAQKTAVKQTHATSIIANCIAHYETSVGQPFTAHMLLGVLQDIDQYAENFRQVDPADAGQRIYYRRLDKK</sequence>
<gene>
    <name evidence="2" type="ORF">GGQ88_003110</name>
</gene>
<keyword evidence="3" id="KW-1185">Reference proteome</keyword>
<dbReference type="GO" id="GO:0006302">
    <property type="term" value="P:double-strand break repair"/>
    <property type="evidence" value="ECO:0007669"/>
    <property type="project" value="InterPro"/>
</dbReference>
<dbReference type="Pfam" id="PF13476">
    <property type="entry name" value="AAA_23"/>
    <property type="match status" value="1"/>
</dbReference>
<dbReference type="InterPro" id="IPR027417">
    <property type="entry name" value="P-loop_NTPase"/>
</dbReference>
<feature type="domain" description="Rad50/SbcC-type AAA" evidence="1">
    <location>
        <begin position="10"/>
        <end position="144"/>
    </location>
</feature>
<protein>
    <submittedName>
        <fullName evidence="2">Skp family chaperone for outer membrane proteins</fullName>
    </submittedName>
</protein>
<reference evidence="2 3" key="1">
    <citation type="submission" date="2020-08" db="EMBL/GenBank/DDBJ databases">
        <title>Genomic Encyclopedia of Type Strains, Phase IV (KMG-IV): sequencing the most valuable type-strain genomes for metagenomic binning, comparative biology and taxonomic classification.</title>
        <authorList>
            <person name="Goeker M."/>
        </authorList>
    </citation>
    <scope>NUCLEOTIDE SEQUENCE [LARGE SCALE GENOMIC DNA]</scope>
    <source>
        <strain evidence="2 3">DSM 14552</strain>
    </source>
</reference>
<dbReference type="PANTHER" id="PTHR32114:SF2">
    <property type="entry name" value="ABC TRANSPORTER ABCH.3"/>
    <property type="match status" value="1"/>
</dbReference>